<evidence type="ECO:0000256" key="2">
    <source>
        <dbReference type="ARBA" id="ARBA00012438"/>
    </source>
</evidence>
<comment type="catalytic activity">
    <reaction evidence="1">
        <text>ATP + protein L-histidine = ADP + protein N-phospho-L-histidine.</text>
        <dbReference type="EC" id="2.7.13.3"/>
    </reaction>
</comment>
<feature type="domain" description="Histidine kinase/HSP90-like ATPase" evidence="9">
    <location>
        <begin position="287"/>
        <end position="376"/>
    </location>
</feature>
<keyword evidence="5" id="KW-0547">Nucleotide-binding</keyword>
<dbReference type="RefSeq" id="WP_344691145.1">
    <property type="nucleotide sequence ID" value="NZ_BAAAVV010000018.1"/>
</dbReference>
<comment type="caution">
    <text evidence="10">The sequence shown here is derived from an EMBL/GenBank/DDBJ whole genome shotgun (WGS) entry which is preliminary data.</text>
</comment>
<dbReference type="InterPro" id="IPR036890">
    <property type="entry name" value="HATPase_C_sf"/>
</dbReference>
<keyword evidence="11" id="KW-1185">Reference proteome</keyword>
<dbReference type="Proteomes" id="UP001499924">
    <property type="component" value="Unassembled WGS sequence"/>
</dbReference>
<evidence type="ECO:0000256" key="4">
    <source>
        <dbReference type="ARBA" id="ARBA00022679"/>
    </source>
</evidence>
<dbReference type="Pfam" id="PF07730">
    <property type="entry name" value="HisKA_3"/>
    <property type="match status" value="1"/>
</dbReference>
<dbReference type="CDD" id="cd16917">
    <property type="entry name" value="HATPase_UhpB-NarQ-NarX-like"/>
    <property type="match status" value="1"/>
</dbReference>
<keyword evidence="3" id="KW-0597">Phosphoprotein</keyword>
<evidence type="ECO:0000313" key="11">
    <source>
        <dbReference type="Proteomes" id="UP001499924"/>
    </source>
</evidence>
<dbReference type="InterPro" id="IPR055558">
    <property type="entry name" value="DUF7134"/>
</dbReference>
<name>A0ABP6PP06_9ACTN</name>
<dbReference type="PANTHER" id="PTHR24421:SF10">
    <property type="entry name" value="NITRATE_NITRITE SENSOR PROTEIN NARQ"/>
    <property type="match status" value="1"/>
</dbReference>
<dbReference type="Gene3D" id="3.30.565.10">
    <property type="entry name" value="Histidine kinase-like ATPase, C-terminal domain"/>
    <property type="match status" value="1"/>
</dbReference>
<reference evidence="11" key="1">
    <citation type="journal article" date="2019" name="Int. J. Syst. Evol. Microbiol.">
        <title>The Global Catalogue of Microorganisms (GCM) 10K type strain sequencing project: providing services to taxonomists for standard genome sequencing and annotation.</title>
        <authorList>
            <consortium name="The Broad Institute Genomics Platform"/>
            <consortium name="The Broad Institute Genome Sequencing Center for Infectious Disease"/>
            <person name="Wu L."/>
            <person name="Ma J."/>
        </authorList>
    </citation>
    <scope>NUCLEOTIDE SEQUENCE [LARGE SCALE GENOMIC DNA]</scope>
    <source>
        <strain evidence="11">JCM 15614</strain>
    </source>
</reference>
<proteinExistence type="predicted"/>
<evidence type="ECO:0000259" key="9">
    <source>
        <dbReference type="SMART" id="SM00387"/>
    </source>
</evidence>
<dbReference type="GO" id="GO:0016301">
    <property type="term" value="F:kinase activity"/>
    <property type="evidence" value="ECO:0007669"/>
    <property type="project" value="UniProtKB-KW"/>
</dbReference>
<accession>A0ABP6PP06</accession>
<keyword evidence="7" id="KW-0067">ATP-binding</keyword>
<sequence length="381" mass="39539">MDWPRIARTADAAVVTALVVSGQVSVWAAGTGPPAEDRAVHALLLAAATVPLFVRRASPLPVLLLVLGATWVQFQLGGGVFQPWFAVLLGLYAVAAHAGIREALLGAAGVAALTLAVDIPKLAAGDPVDEVIPAWFVLAGTWGLGRWIRHRRHETEQLQERAAVAERDSAEQAAAAVADERARIARELHDLVAHSMGVIVIQSQAGQRSLDARPDLARGALQSIETAGRQGLAEMRRLLGLLTGASDGTVAPQPSLDGLDELVERVRAAGVPVELTVDGDVDSLPSGVELAAYRIVQEALTNVLKHAGPATARVVVRARCGAVDIEVCDDGPGTGAAPGRGHGLVGMRERAALYGGSVEAGVLPGGGFRVHARLAVDGRPA</sequence>
<keyword evidence="4" id="KW-0808">Transferase</keyword>
<gene>
    <name evidence="10" type="ORF">GCM10010531_42670</name>
</gene>
<keyword evidence="6 10" id="KW-0418">Kinase</keyword>
<dbReference type="InterPro" id="IPR011712">
    <property type="entry name" value="Sig_transdc_His_kin_sub3_dim/P"/>
</dbReference>
<evidence type="ECO:0000256" key="5">
    <source>
        <dbReference type="ARBA" id="ARBA00022741"/>
    </source>
</evidence>
<keyword evidence="8" id="KW-0902">Two-component regulatory system</keyword>
<dbReference type="SUPFAM" id="SSF55874">
    <property type="entry name" value="ATPase domain of HSP90 chaperone/DNA topoisomerase II/histidine kinase"/>
    <property type="match status" value="1"/>
</dbReference>
<evidence type="ECO:0000256" key="7">
    <source>
        <dbReference type="ARBA" id="ARBA00022840"/>
    </source>
</evidence>
<dbReference type="EMBL" id="BAAAVV010000018">
    <property type="protein sequence ID" value="GAA3183893.1"/>
    <property type="molecule type" value="Genomic_DNA"/>
</dbReference>
<dbReference type="EC" id="2.7.13.3" evidence="2"/>
<dbReference type="InterPro" id="IPR050482">
    <property type="entry name" value="Sensor_HK_TwoCompSys"/>
</dbReference>
<dbReference type="Pfam" id="PF02518">
    <property type="entry name" value="HATPase_c"/>
    <property type="match status" value="1"/>
</dbReference>
<evidence type="ECO:0000313" key="10">
    <source>
        <dbReference type="EMBL" id="GAA3183893.1"/>
    </source>
</evidence>
<evidence type="ECO:0000256" key="3">
    <source>
        <dbReference type="ARBA" id="ARBA00022553"/>
    </source>
</evidence>
<dbReference type="SMART" id="SM00387">
    <property type="entry name" value="HATPase_c"/>
    <property type="match status" value="1"/>
</dbReference>
<evidence type="ECO:0000256" key="6">
    <source>
        <dbReference type="ARBA" id="ARBA00022777"/>
    </source>
</evidence>
<dbReference type="Pfam" id="PF23539">
    <property type="entry name" value="DUF7134"/>
    <property type="match status" value="1"/>
</dbReference>
<dbReference type="PANTHER" id="PTHR24421">
    <property type="entry name" value="NITRATE/NITRITE SENSOR PROTEIN NARX-RELATED"/>
    <property type="match status" value="1"/>
</dbReference>
<evidence type="ECO:0000256" key="1">
    <source>
        <dbReference type="ARBA" id="ARBA00000085"/>
    </source>
</evidence>
<dbReference type="InterPro" id="IPR003594">
    <property type="entry name" value="HATPase_dom"/>
</dbReference>
<organism evidence="10 11">
    <name type="scientific">Blastococcus jejuensis</name>
    <dbReference type="NCBI Taxonomy" id="351224"/>
    <lineage>
        <taxon>Bacteria</taxon>
        <taxon>Bacillati</taxon>
        <taxon>Actinomycetota</taxon>
        <taxon>Actinomycetes</taxon>
        <taxon>Geodermatophilales</taxon>
        <taxon>Geodermatophilaceae</taxon>
        <taxon>Blastococcus</taxon>
    </lineage>
</organism>
<evidence type="ECO:0000256" key="8">
    <source>
        <dbReference type="ARBA" id="ARBA00023012"/>
    </source>
</evidence>
<dbReference type="Gene3D" id="1.20.5.1930">
    <property type="match status" value="1"/>
</dbReference>
<protein>
    <recommendedName>
        <fullName evidence="2">histidine kinase</fullName>
        <ecNumber evidence="2">2.7.13.3</ecNumber>
    </recommendedName>
</protein>